<dbReference type="EMBL" id="CP014691">
    <property type="protein sequence ID" value="AQS87643.1"/>
    <property type="molecule type" value="Genomic_DNA"/>
</dbReference>
<dbReference type="OrthoDB" id="4205621at2"/>
<dbReference type="KEGG" id="nch:A0U93_06505"/>
<evidence type="ECO:0000313" key="2">
    <source>
        <dbReference type="Proteomes" id="UP000188604"/>
    </source>
</evidence>
<dbReference type="CDD" id="cd07009">
    <property type="entry name" value="cupin_BLL0285-like"/>
    <property type="match status" value="1"/>
</dbReference>
<proteinExistence type="predicted"/>
<evidence type="ECO:0000313" key="1">
    <source>
        <dbReference type="EMBL" id="AQS87643.1"/>
    </source>
</evidence>
<dbReference type="STRING" id="320497.A0U93_06505"/>
<dbReference type="InterPro" id="IPR011051">
    <property type="entry name" value="RmlC_Cupin_sf"/>
</dbReference>
<keyword evidence="2" id="KW-1185">Reference proteome</keyword>
<organism evidence="1 2">
    <name type="scientific">Neoasaia chiangmaiensis</name>
    <dbReference type="NCBI Taxonomy" id="320497"/>
    <lineage>
        <taxon>Bacteria</taxon>
        <taxon>Pseudomonadati</taxon>
        <taxon>Pseudomonadota</taxon>
        <taxon>Alphaproteobacteria</taxon>
        <taxon>Acetobacterales</taxon>
        <taxon>Acetobacteraceae</taxon>
        <taxon>Neoasaia</taxon>
    </lineage>
</organism>
<accession>A0A1U9KPF8</accession>
<dbReference type="SUPFAM" id="SSF51182">
    <property type="entry name" value="RmlC-like cupins"/>
    <property type="match status" value="1"/>
</dbReference>
<name>A0A1U9KPF8_9PROT</name>
<dbReference type="AlphaFoldDB" id="A0A1U9KPF8"/>
<reference evidence="1 2" key="1">
    <citation type="submission" date="2016-03" db="EMBL/GenBank/DDBJ databases">
        <title>Acetic acid bacteria sequencing.</title>
        <authorList>
            <person name="Brandt J."/>
            <person name="Jakob F."/>
            <person name="Vogel R.F."/>
        </authorList>
    </citation>
    <scope>NUCLEOTIDE SEQUENCE [LARGE SCALE GENOMIC DNA]</scope>
    <source>
        <strain evidence="1 2">NBRC 101099</strain>
    </source>
</reference>
<dbReference type="Gene3D" id="2.60.120.10">
    <property type="entry name" value="Jelly Rolls"/>
    <property type="match status" value="1"/>
</dbReference>
<dbReference type="Proteomes" id="UP000188604">
    <property type="component" value="Chromosome"/>
</dbReference>
<sequence>MLRRAAYLLSFLVATGVGHAARADDPPNPVRHYHHLWTDKDGISHLADCEVTHFFLKSMSPPAGPQWQDPMKPQTATIMFTVQPAHWNGAWHPDPKPQWIIPLHGSWWVQSMDGQKIVLNQGDVLLGEDQDVRPMPSGPYKGKKGHNAGNVGDDPVTLMVIQSANPPTIGAPCQYH</sequence>
<dbReference type="InterPro" id="IPR014710">
    <property type="entry name" value="RmlC-like_jellyroll"/>
</dbReference>
<dbReference type="RefSeq" id="WP_077806633.1">
    <property type="nucleotide sequence ID" value="NZ_BJXS01000002.1"/>
</dbReference>
<protein>
    <submittedName>
        <fullName evidence="1">Uncharacterized protein</fullName>
    </submittedName>
</protein>
<gene>
    <name evidence="1" type="ORF">A0U93_06505</name>
</gene>